<protein>
    <submittedName>
        <fullName evidence="1">Uncharacterized protein</fullName>
    </submittedName>
</protein>
<dbReference type="AlphaFoldDB" id="A0A0F9E9S1"/>
<evidence type="ECO:0000313" key="1">
    <source>
        <dbReference type="EMBL" id="KKL62951.1"/>
    </source>
</evidence>
<comment type="caution">
    <text evidence="1">The sequence shown here is derived from an EMBL/GenBank/DDBJ whole genome shotgun (WGS) entry which is preliminary data.</text>
</comment>
<accession>A0A0F9E9S1</accession>
<gene>
    <name evidence="1" type="ORF">LCGC14_2180070</name>
</gene>
<sequence length="51" mass="6141">MIKAPKWFISWFLHNCQMASKLDQVRQVEDAYKIYLKGKADQRKQTRKKNA</sequence>
<proteinExistence type="predicted"/>
<reference evidence="1" key="1">
    <citation type="journal article" date="2015" name="Nature">
        <title>Complex archaea that bridge the gap between prokaryotes and eukaryotes.</title>
        <authorList>
            <person name="Spang A."/>
            <person name="Saw J.H."/>
            <person name="Jorgensen S.L."/>
            <person name="Zaremba-Niedzwiedzka K."/>
            <person name="Martijn J."/>
            <person name="Lind A.E."/>
            <person name="van Eijk R."/>
            <person name="Schleper C."/>
            <person name="Guy L."/>
            <person name="Ettema T.J."/>
        </authorList>
    </citation>
    <scope>NUCLEOTIDE SEQUENCE</scope>
</reference>
<organism evidence="1">
    <name type="scientific">marine sediment metagenome</name>
    <dbReference type="NCBI Taxonomy" id="412755"/>
    <lineage>
        <taxon>unclassified sequences</taxon>
        <taxon>metagenomes</taxon>
        <taxon>ecological metagenomes</taxon>
    </lineage>
</organism>
<dbReference type="EMBL" id="LAZR01028329">
    <property type="protein sequence ID" value="KKL62951.1"/>
    <property type="molecule type" value="Genomic_DNA"/>
</dbReference>
<name>A0A0F9E9S1_9ZZZZ</name>